<keyword evidence="5" id="KW-0547">Nucleotide-binding</keyword>
<dbReference type="SUPFAM" id="SSF56112">
    <property type="entry name" value="Protein kinase-like (PK-like)"/>
    <property type="match status" value="1"/>
</dbReference>
<dbReference type="PANTHER" id="PTHR45637">
    <property type="entry name" value="FLIPPASE KINASE 1-RELATED"/>
    <property type="match status" value="1"/>
</dbReference>
<name>A0A438KFY4_VITVI</name>
<feature type="region of interest" description="Disordered" evidence="10">
    <location>
        <begin position="274"/>
        <end position="309"/>
    </location>
</feature>
<evidence type="ECO:0000256" key="5">
    <source>
        <dbReference type="ARBA" id="ARBA00022741"/>
    </source>
</evidence>
<evidence type="ECO:0000256" key="2">
    <source>
        <dbReference type="ARBA" id="ARBA00012513"/>
    </source>
</evidence>
<keyword evidence="6 12" id="KW-0418">Kinase</keyword>
<dbReference type="Pfam" id="PF00069">
    <property type="entry name" value="Pkinase"/>
    <property type="match status" value="2"/>
</dbReference>
<organism evidence="12 13">
    <name type="scientific">Vitis vinifera</name>
    <name type="common">Grape</name>
    <dbReference type="NCBI Taxonomy" id="29760"/>
    <lineage>
        <taxon>Eukaryota</taxon>
        <taxon>Viridiplantae</taxon>
        <taxon>Streptophyta</taxon>
        <taxon>Embryophyta</taxon>
        <taxon>Tracheophyta</taxon>
        <taxon>Spermatophyta</taxon>
        <taxon>Magnoliopsida</taxon>
        <taxon>eudicotyledons</taxon>
        <taxon>Gunneridae</taxon>
        <taxon>Pentapetalae</taxon>
        <taxon>rosids</taxon>
        <taxon>Vitales</taxon>
        <taxon>Vitaceae</taxon>
        <taxon>Viteae</taxon>
        <taxon>Vitis</taxon>
    </lineage>
</organism>
<keyword evidence="3" id="KW-0723">Serine/threonine-protein kinase</keyword>
<dbReference type="EC" id="2.7.11.1" evidence="2"/>
<feature type="compositionally biased region" description="Low complexity" evidence="10">
    <location>
        <begin position="429"/>
        <end position="459"/>
    </location>
</feature>
<dbReference type="AlphaFoldDB" id="A0A438KFY4"/>
<evidence type="ECO:0000256" key="8">
    <source>
        <dbReference type="ARBA" id="ARBA00047899"/>
    </source>
</evidence>
<dbReference type="FunFam" id="1.10.510.10:FF:000020">
    <property type="entry name" value="serine/threonine-protein kinase D6PK-like"/>
    <property type="match status" value="1"/>
</dbReference>
<proteinExistence type="inferred from homology"/>
<feature type="compositionally biased region" description="Low complexity" evidence="10">
    <location>
        <begin position="385"/>
        <end position="396"/>
    </location>
</feature>
<dbReference type="Proteomes" id="UP000288805">
    <property type="component" value="Unassembled WGS sequence"/>
</dbReference>
<evidence type="ECO:0000256" key="4">
    <source>
        <dbReference type="ARBA" id="ARBA00022679"/>
    </source>
</evidence>
<feature type="region of interest" description="Disordered" evidence="10">
    <location>
        <begin position="369"/>
        <end position="463"/>
    </location>
</feature>
<comment type="caution">
    <text evidence="12">The sequence shown here is derived from an EMBL/GenBank/DDBJ whole genome shotgun (WGS) entry which is preliminary data.</text>
</comment>
<comment type="catalytic activity">
    <reaction evidence="8">
        <text>L-threonyl-[protein] + ATP = O-phospho-L-threonyl-[protein] + ADP + H(+)</text>
        <dbReference type="Rhea" id="RHEA:46608"/>
        <dbReference type="Rhea" id="RHEA-COMP:11060"/>
        <dbReference type="Rhea" id="RHEA-COMP:11605"/>
        <dbReference type="ChEBI" id="CHEBI:15378"/>
        <dbReference type="ChEBI" id="CHEBI:30013"/>
        <dbReference type="ChEBI" id="CHEBI:30616"/>
        <dbReference type="ChEBI" id="CHEBI:61977"/>
        <dbReference type="ChEBI" id="CHEBI:456216"/>
        <dbReference type="EC" id="2.7.11.1"/>
    </reaction>
</comment>
<evidence type="ECO:0000256" key="6">
    <source>
        <dbReference type="ARBA" id="ARBA00022777"/>
    </source>
</evidence>
<reference evidence="12 13" key="1">
    <citation type="journal article" date="2018" name="PLoS Genet.">
        <title>Population sequencing reveals clonal diversity and ancestral inbreeding in the grapevine cultivar Chardonnay.</title>
        <authorList>
            <person name="Roach M.J."/>
            <person name="Johnson D.L."/>
            <person name="Bohlmann J."/>
            <person name="van Vuuren H.J."/>
            <person name="Jones S.J."/>
            <person name="Pretorius I.S."/>
            <person name="Schmidt S.A."/>
            <person name="Borneman A.R."/>
        </authorList>
    </citation>
    <scope>NUCLEOTIDE SEQUENCE [LARGE SCALE GENOMIC DNA]</scope>
    <source>
        <strain evidence="13">cv. Chardonnay</strain>
        <tissue evidence="12">Leaf</tissue>
    </source>
</reference>
<evidence type="ECO:0000256" key="3">
    <source>
        <dbReference type="ARBA" id="ARBA00022527"/>
    </source>
</evidence>
<evidence type="ECO:0000313" key="12">
    <source>
        <dbReference type="EMBL" id="RVX20125.1"/>
    </source>
</evidence>
<feature type="region of interest" description="Disordered" evidence="10">
    <location>
        <begin position="332"/>
        <end position="352"/>
    </location>
</feature>
<comment type="similarity">
    <text evidence="1">Belongs to the protein kinase superfamily. AGC Ser/Thr protein kinase family.</text>
</comment>
<dbReference type="PROSITE" id="PS50011">
    <property type="entry name" value="PROTEIN_KINASE_DOM"/>
    <property type="match status" value="1"/>
</dbReference>
<evidence type="ECO:0000256" key="7">
    <source>
        <dbReference type="ARBA" id="ARBA00022840"/>
    </source>
</evidence>
<comment type="catalytic activity">
    <reaction evidence="9">
        <text>L-seryl-[protein] + ATP = O-phospho-L-seryl-[protein] + ADP + H(+)</text>
        <dbReference type="Rhea" id="RHEA:17989"/>
        <dbReference type="Rhea" id="RHEA-COMP:9863"/>
        <dbReference type="Rhea" id="RHEA-COMP:11604"/>
        <dbReference type="ChEBI" id="CHEBI:15378"/>
        <dbReference type="ChEBI" id="CHEBI:29999"/>
        <dbReference type="ChEBI" id="CHEBI:30616"/>
        <dbReference type="ChEBI" id="CHEBI:83421"/>
        <dbReference type="ChEBI" id="CHEBI:456216"/>
        <dbReference type="EC" id="2.7.11.1"/>
    </reaction>
</comment>
<protein>
    <recommendedName>
        <fullName evidence="2">non-specific serine/threonine protein kinase</fullName>
        <ecNumber evidence="2">2.7.11.1</ecNumber>
    </recommendedName>
</protein>
<feature type="domain" description="Protein kinase" evidence="11">
    <location>
        <begin position="488"/>
        <end position="822"/>
    </location>
</feature>
<evidence type="ECO:0000256" key="1">
    <source>
        <dbReference type="ARBA" id="ARBA00009903"/>
    </source>
</evidence>
<feature type="compositionally biased region" description="Basic and acidic residues" evidence="10">
    <location>
        <begin position="415"/>
        <end position="428"/>
    </location>
</feature>
<dbReference type="EMBL" id="QGNW01000007">
    <property type="protein sequence ID" value="RVX20125.1"/>
    <property type="molecule type" value="Genomic_DNA"/>
</dbReference>
<dbReference type="InterPro" id="IPR011009">
    <property type="entry name" value="Kinase-like_dom_sf"/>
</dbReference>
<dbReference type="GO" id="GO:0005524">
    <property type="term" value="F:ATP binding"/>
    <property type="evidence" value="ECO:0007669"/>
    <property type="project" value="UniProtKB-KW"/>
</dbReference>
<dbReference type="SMART" id="SM00220">
    <property type="entry name" value="S_TKc"/>
    <property type="match status" value="1"/>
</dbReference>
<keyword evidence="7" id="KW-0067">ATP-binding</keyword>
<evidence type="ECO:0000256" key="9">
    <source>
        <dbReference type="ARBA" id="ARBA00048679"/>
    </source>
</evidence>
<gene>
    <name evidence="12" type="primary">KIPK1_0</name>
    <name evidence="12" type="ORF">CK203_004857</name>
</gene>
<dbReference type="FunFam" id="3.30.200.20:FF:000032">
    <property type="entry name" value="Serine/threonine-protein kinase D6PK-like"/>
    <property type="match status" value="1"/>
</dbReference>
<dbReference type="GO" id="GO:0004674">
    <property type="term" value="F:protein serine/threonine kinase activity"/>
    <property type="evidence" value="ECO:0007669"/>
    <property type="project" value="UniProtKB-KW"/>
</dbReference>
<evidence type="ECO:0000313" key="13">
    <source>
        <dbReference type="Proteomes" id="UP000288805"/>
    </source>
</evidence>
<accession>A0A438KFY4</accession>
<evidence type="ECO:0000259" key="11">
    <source>
        <dbReference type="PROSITE" id="PS50011"/>
    </source>
</evidence>
<sequence length="880" mass="96078">MMGTLSAGTSEIVESAEELDSELKMNDRAGRHRLLKPGQNYSIEDDINQLFEAIDIRCSGRVSGTSHQVSKDAFRKSAMKRPIRVSSPQSSGIGISESVSLKQALRGLCISQASEMAAMKRLSKPAGLSGSSEAGTIKRLYRAVVVDASESGLPFNEGKGNLVEISLVPEKSTSSFYEKVPESLQVPKAELSQQCAPSCNPVADATTAKSMLPITPAQDEIVPLPAEIGREKSKAELEQNGKRKPVHSLLSVDAGERLPKLEKIVPTLNEVASKTSTLDKGQKGKLHSASSLPSASSGSKVSKSGSYSPHLIKPVFRSKNFVKKKVKLDSALASTPAGSNPRNGTINNDLDPSTSKLVFQTYNYTLKNETKENEKASPASSGRNVSIEVSSSVVDSDASKPGFGSNCSNRTRGVTKGDERSRSSEKGEFSQSSKSSIGQYSSSTSISEESNVSGSSRSGNRPHMSKDLRWEAIHHVQKQHETFGLRNFKLLKRLGCGDIGTVYLVELTGTNCLFALKVMDNEFLATRKKMPRAQTEREILQMLDHPFLPTLYAHFTTDKLSCLVMEYCPGGDLHVLRQKQPSRSFSEQAARFYAAEVLLALEYLHMLGVVYRDLKPENILVREDGHIMLSDFDLSLRCAVNPMLLKSASPVVEPTKKASSPCTDSSCIHPFCLQPSWQVPCFTPRLLSTTAKSRKLKSDLATQVTPLPQLVAEPTSARSNSFVGTHEYLAPEIIKGEGHGSAVDWWTFGIFLYELLYGKTPFKGSGNEDTLASVVSHSLKFPESPMVSFHARDLIRGLLVKEPENRLGSVKGATEIKQHSFFEGLNWALIRCAIPPEMPKLCDAGTSSTVMSMSVQKKESAKSDCKDMKDTTECVEFELF</sequence>
<dbReference type="InterPro" id="IPR008271">
    <property type="entry name" value="Ser/Thr_kinase_AS"/>
</dbReference>
<evidence type="ECO:0000256" key="10">
    <source>
        <dbReference type="SAM" id="MobiDB-lite"/>
    </source>
</evidence>
<dbReference type="PROSITE" id="PS00108">
    <property type="entry name" value="PROTEIN_KINASE_ST"/>
    <property type="match status" value="1"/>
</dbReference>
<dbReference type="FunFam" id="1.10.510.10:FF:000028">
    <property type="entry name" value="serine/threonine-protein kinase D6PK-like"/>
    <property type="match status" value="1"/>
</dbReference>
<feature type="compositionally biased region" description="Low complexity" evidence="10">
    <location>
        <begin position="287"/>
        <end position="309"/>
    </location>
</feature>
<dbReference type="Gene3D" id="3.30.200.20">
    <property type="entry name" value="Phosphorylase Kinase, domain 1"/>
    <property type="match status" value="1"/>
</dbReference>
<dbReference type="Gene3D" id="1.10.510.10">
    <property type="entry name" value="Transferase(Phosphotransferase) domain 1"/>
    <property type="match status" value="2"/>
</dbReference>
<keyword evidence="4" id="KW-0808">Transferase</keyword>
<dbReference type="InterPro" id="IPR000719">
    <property type="entry name" value="Prot_kinase_dom"/>
</dbReference>
<dbReference type="CDD" id="cd05574">
    <property type="entry name" value="STKc_phototropin_like"/>
    <property type="match status" value="1"/>
</dbReference>